<comment type="caution">
    <text evidence="3">The sequence shown here is derived from an EMBL/GenBank/DDBJ whole genome shotgun (WGS) entry which is preliminary data.</text>
</comment>
<dbReference type="Proteomes" id="UP000011744">
    <property type="component" value="Unassembled WGS sequence"/>
</dbReference>
<keyword evidence="2" id="KW-0472">Membrane</keyword>
<dbReference type="Gene3D" id="3.20.20.370">
    <property type="entry name" value="Glycoside hydrolase/deacetylase"/>
    <property type="match status" value="1"/>
</dbReference>
<evidence type="ECO:0008006" key="5">
    <source>
        <dbReference type="Google" id="ProtNLM"/>
    </source>
</evidence>
<dbReference type="GO" id="GO:0005975">
    <property type="term" value="P:carbohydrate metabolic process"/>
    <property type="evidence" value="ECO:0007669"/>
    <property type="project" value="InterPro"/>
</dbReference>
<organism evidence="3 4">
    <name type="scientific">Paramagnetospirillum caucaseum</name>
    <dbReference type="NCBI Taxonomy" id="1244869"/>
    <lineage>
        <taxon>Bacteria</taxon>
        <taxon>Pseudomonadati</taxon>
        <taxon>Pseudomonadota</taxon>
        <taxon>Alphaproteobacteria</taxon>
        <taxon>Rhodospirillales</taxon>
        <taxon>Magnetospirillaceae</taxon>
        <taxon>Paramagnetospirillum</taxon>
    </lineage>
</organism>
<keyword evidence="2" id="KW-1133">Transmembrane helix</keyword>
<dbReference type="PANTHER" id="PTHR30105:SF2">
    <property type="entry name" value="DIVERGENT POLYSACCHARIDE DEACETYLASE SUPERFAMILY"/>
    <property type="match status" value="1"/>
</dbReference>
<sequence length="364" mass="38575">MLMGNKRPLWERPVVLVGLMAAVLVIGVGIGLGVGLWSGNSSKAPQPGAEQAPAPVVAASPPPRPGPSSGDDDEGRPLLAPPPPRPDPGSSEALEFGHASDVVALAPMPPPPQPAPEIKLPPAGAAVWLRNAQPPPKTGGRPVIAIIIDDLGVDRRRSERMAQLKAPLTLSYMTYAEDVARQAHDARGHGHELMVHVPMQPQSASYDPGPEVLEVGLAADEIRRRLDWGLSRFDGYVGINNHMGSRFTSDPAGMRVVMGELRRRGLAFIDSVTSERTVGAETARHYGVPFASRHVFLDNDQGVAHVRAQLAKTEAYARKHGAAIAIGHPHDGTIEALAGWLPGLEARGFALVPVSAIIRMGNGQ</sequence>
<protein>
    <recommendedName>
        <fullName evidence="5">Divergent polysaccharide deacetylase family protein</fullName>
    </recommendedName>
</protein>
<dbReference type="CDD" id="cd10936">
    <property type="entry name" value="CE4_DAC2"/>
    <property type="match status" value="1"/>
</dbReference>
<gene>
    <name evidence="3" type="ORF">H261_16201</name>
</gene>
<dbReference type="InterPro" id="IPR006837">
    <property type="entry name" value="Divergent_DAC"/>
</dbReference>
<feature type="compositionally biased region" description="Low complexity" evidence="1">
    <location>
        <begin position="44"/>
        <end position="59"/>
    </location>
</feature>
<feature type="region of interest" description="Disordered" evidence="1">
    <location>
        <begin position="41"/>
        <end position="94"/>
    </location>
</feature>
<dbReference type="eggNOG" id="COG2861">
    <property type="taxonomic scope" value="Bacteria"/>
</dbReference>
<accession>M2Y738</accession>
<dbReference type="AlphaFoldDB" id="M2Y738"/>
<dbReference type="InterPro" id="IPR011330">
    <property type="entry name" value="Glyco_hydro/deAcase_b/a-brl"/>
</dbReference>
<evidence type="ECO:0000313" key="4">
    <source>
        <dbReference type="Proteomes" id="UP000011744"/>
    </source>
</evidence>
<keyword evidence="4" id="KW-1185">Reference proteome</keyword>
<dbReference type="Pfam" id="PF04748">
    <property type="entry name" value="Polysacc_deac_2"/>
    <property type="match status" value="1"/>
</dbReference>
<keyword evidence="2" id="KW-0812">Transmembrane</keyword>
<dbReference type="PANTHER" id="PTHR30105">
    <property type="entry name" value="UNCHARACTERIZED YIBQ-RELATED"/>
    <property type="match status" value="1"/>
</dbReference>
<dbReference type="EMBL" id="AONQ01000049">
    <property type="protein sequence ID" value="EME68876.1"/>
    <property type="molecule type" value="Genomic_DNA"/>
</dbReference>
<name>M2Y738_9PROT</name>
<feature type="transmembrane region" description="Helical" evidence="2">
    <location>
        <begin position="12"/>
        <end position="37"/>
    </location>
</feature>
<proteinExistence type="predicted"/>
<evidence type="ECO:0000256" key="2">
    <source>
        <dbReference type="SAM" id="Phobius"/>
    </source>
</evidence>
<reference evidence="3 4" key="1">
    <citation type="journal article" date="2014" name="Genome Announc.">
        <title>Draft Genome Sequence of Magnetospirillum sp. Strain SO-1, a Freshwater Magnetotactic Bacterium Isolated from the Ol'khovka River, Russia.</title>
        <authorList>
            <person name="Grouzdev D.S."/>
            <person name="Dziuba M.V."/>
            <person name="Sukhacheva M.S."/>
            <person name="Mardanov A.V."/>
            <person name="Beletskiy A.V."/>
            <person name="Kuznetsov B.B."/>
            <person name="Skryabin K.G."/>
        </authorList>
    </citation>
    <scope>NUCLEOTIDE SEQUENCE [LARGE SCALE GENOMIC DNA]</scope>
    <source>
        <strain evidence="3 4">SO-1</strain>
    </source>
</reference>
<dbReference type="PATRIC" id="fig|1244869.3.peg.3249"/>
<evidence type="ECO:0000313" key="3">
    <source>
        <dbReference type="EMBL" id="EME68876.1"/>
    </source>
</evidence>
<dbReference type="SUPFAM" id="SSF88713">
    <property type="entry name" value="Glycoside hydrolase/deacetylase"/>
    <property type="match status" value="1"/>
</dbReference>
<dbReference type="STRING" id="1244869.H261_16201"/>
<evidence type="ECO:0000256" key="1">
    <source>
        <dbReference type="SAM" id="MobiDB-lite"/>
    </source>
</evidence>